<gene>
    <name evidence="3" type="ORF">ACFQH9_30385</name>
</gene>
<evidence type="ECO:0000313" key="4">
    <source>
        <dbReference type="Proteomes" id="UP001596119"/>
    </source>
</evidence>
<feature type="signal peptide" evidence="1">
    <location>
        <begin position="1"/>
        <end position="29"/>
    </location>
</feature>
<name>A0ABW1II16_9PSEU</name>
<sequence>MMPKNGYFLSRSRVALVAATMAAFIGAAACGSSQDATPAASTPLNVRVGYIIPAPGGWPLEAAIDQGIFKKKNLDVTLVQVQRDSDCLRALASGSLDACASAADSVIRVADGGADVSLVAGLTDKEPEMLVGAKGVDNVQALKGQKVAVVGPTEGSTLSLLALLAADGVKPDDVIKISVGGSSSRLAALTTGQAAATMLAAPQSLYTVADGLPKLATAGQDPSTNYGHFLAAGKNLSGDKKEAMQRLVDGLAEASDWLMDPANKDAVIREAETGVMQIKSGFGKQAYDLYVGGGSIAAHAQPSLATVDSVVGMMKTYSGFQPVHSSADYIDTSYVSK</sequence>
<dbReference type="Gene3D" id="3.40.190.10">
    <property type="entry name" value="Periplasmic binding protein-like II"/>
    <property type="match status" value="2"/>
</dbReference>
<keyword evidence="4" id="KW-1185">Reference proteome</keyword>
<dbReference type="EMBL" id="JBHSQK010000110">
    <property type="protein sequence ID" value="MFC5952578.1"/>
    <property type="molecule type" value="Genomic_DNA"/>
</dbReference>
<evidence type="ECO:0000313" key="3">
    <source>
        <dbReference type="EMBL" id="MFC5952578.1"/>
    </source>
</evidence>
<evidence type="ECO:0000259" key="2">
    <source>
        <dbReference type="Pfam" id="PF09084"/>
    </source>
</evidence>
<comment type="caution">
    <text evidence="3">The sequence shown here is derived from an EMBL/GenBank/DDBJ whole genome shotgun (WGS) entry which is preliminary data.</text>
</comment>
<proteinExistence type="predicted"/>
<keyword evidence="1" id="KW-0732">Signal</keyword>
<organism evidence="3 4">
    <name type="scientific">Pseudonocardia lutea</name>
    <dbReference type="NCBI Taxonomy" id="2172015"/>
    <lineage>
        <taxon>Bacteria</taxon>
        <taxon>Bacillati</taxon>
        <taxon>Actinomycetota</taxon>
        <taxon>Actinomycetes</taxon>
        <taxon>Pseudonocardiales</taxon>
        <taxon>Pseudonocardiaceae</taxon>
        <taxon>Pseudonocardia</taxon>
    </lineage>
</organism>
<reference evidence="4" key="1">
    <citation type="journal article" date="2019" name="Int. J. Syst. Evol. Microbiol.">
        <title>The Global Catalogue of Microorganisms (GCM) 10K type strain sequencing project: providing services to taxonomists for standard genome sequencing and annotation.</title>
        <authorList>
            <consortium name="The Broad Institute Genomics Platform"/>
            <consortium name="The Broad Institute Genome Sequencing Center for Infectious Disease"/>
            <person name="Wu L."/>
            <person name="Ma J."/>
        </authorList>
    </citation>
    <scope>NUCLEOTIDE SEQUENCE [LARGE SCALE GENOMIC DNA]</scope>
    <source>
        <strain evidence="4">CGMCC 4.7397</strain>
    </source>
</reference>
<evidence type="ECO:0000256" key="1">
    <source>
        <dbReference type="SAM" id="SignalP"/>
    </source>
</evidence>
<dbReference type="PANTHER" id="PTHR30024">
    <property type="entry name" value="ALIPHATIC SULFONATES-BINDING PROTEIN-RELATED"/>
    <property type="match status" value="1"/>
</dbReference>
<dbReference type="Pfam" id="PF09084">
    <property type="entry name" value="NMT1"/>
    <property type="match status" value="1"/>
</dbReference>
<feature type="domain" description="SsuA/THI5-like" evidence="2">
    <location>
        <begin position="61"/>
        <end position="260"/>
    </location>
</feature>
<dbReference type="RefSeq" id="WP_379571594.1">
    <property type="nucleotide sequence ID" value="NZ_JBHSQK010000110.1"/>
</dbReference>
<dbReference type="InterPro" id="IPR015168">
    <property type="entry name" value="SsuA/THI5"/>
</dbReference>
<dbReference type="PROSITE" id="PS51257">
    <property type="entry name" value="PROKAR_LIPOPROTEIN"/>
    <property type="match status" value="1"/>
</dbReference>
<feature type="chain" id="PRO_5046871985" evidence="1">
    <location>
        <begin position="30"/>
        <end position="337"/>
    </location>
</feature>
<dbReference type="Proteomes" id="UP001596119">
    <property type="component" value="Unassembled WGS sequence"/>
</dbReference>
<protein>
    <submittedName>
        <fullName evidence="3">ABC transporter substrate-binding protein</fullName>
    </submittedName>
</protein>
<dbReference type="SUPFAM" id="SSF53850">
    <property type="entry name" value="Periplasmic binding protein-like II"/>
    <property type="match status" value="1"/>
</dbReference>
<accession>A0ABW1II16</accession>